<dbReference type="Proteomes" id="UP000266723">
    <property type="component" value="Unassembled WGS sequence"/>
</dbReference>
<feature type="signal peptide" evidence="1">
    <location>
        <begin position="1"/>
        <end position="30"/>
    </location>
</feature>
<proteinExistence type="predicted"/>
<protein>
    <submittedName>
        <fullName evidence="2">Uncharacterized protein</fullName>
    </submittedName>
</protein>
<reference evidence="2 3" key="1">
    <citation type="journal article" date="2020" name="BMC Genomics">
        <title>Intraspecific diversification of the crop wild relative Brassica cretica Lam. using demographic model selection.</title>
        <authorList>
            <person name="Kioukis A."/>
            <person name="Michalopoulou V.A."/>
            <person name="Briers L."/>
            <person name="Pirintsos S."/>
            <person name="Studholme D.J."/>
            <person name="Pavlidis P."/>
            <person name="Sarris P.F."/>
        </authorList>
    </citation>
    <scope>NUCLEOTIDE SEQUENCE [LARGE SCALE GENOMIC DNA]</scope>
    <source>
        <strain evidence="3">cv. PFS-1207/04</strain>
    </source>
</reference>
<organism evidence="2 3">
    <name type="scientific">Brassica cretica</name>
    <name type="common">Mustard</name>
    <dbReference type="NCBI Taxonomy" id="69181"/>
    <lineage>
        <taxon>Eukaryota</taxon>
        <taxon>Viridiplantae</taxon>
        <taxon>Streptophyta</taxon>
        <taxon>Embryophyta</taxon>
        <taxon>Tracheophyta</taxon>
        <taxon>Spermatophyta</taxon>
        <taxon>Magnoliopsida</taxon>
        <taxon>eudicotyledons</taxon>
        <taxon>Gunneridae</taxon>
        <taxon>Pentapetalae</taxon>
        <taxon>rosids</taxon>
        <taxon>malvids</taxon>
        <taxon>Brassicales</taxon>
        <taxon>Brassicaceae</taxon>
        <taxon>Brassiceae</taxon>
        <taxon>Brassica</taxon>
    </lineage>
</organism>
<comment type="caution">
    <text evidence="2">The sequence shown here is derived from an EMBL/GenBank/DDBJ whole genome shotgun (WGS) entry which is preliminary data.</text>
</comment>
<accession>A0ABQ7BV60</accession>
<name>A0ABQ7BV60_BRACR</name>
<evidence type="ECO:0000313" key="3">
    <source>
        <dbReference type="Proteomes" id="UP000266723"/>
    </source>
</evidence>
<keyword evidence="1" id="KW-0732">Signal</keyword>
<keyword evidence="3" id="KW-1185">Reference proteome</keyword>
<feature type="chain" id="PRO_5046496244" evidence="1">
    <location>
        <begin position="31"/>
        <end position="234"/>
    </location>
</feature>
<evidence type="ECO:0000256" key="1">
    <source>
        <dbReference type="SAM" id="SignalP"/>
    </source>
</evidence>
<dbReference type="EMBL" id="QGKV02000832">
    <property type="protein sequence ID" value="KAF3543187.1"/>
    <property type="molecule type" value="Genomic_DNA"/>
</dbReference>
<sequence length="234" mass="27632">MVKALLSRCRRCWLTKVVRCVSCLISIAVAQTTNPNELKSAERLNASKTFPWEKVLDVGSNVPPRKEIFNREIASLPIEVDMDMDSQVLAAEAVNYCLSYFCKLHLNVLEYEAQVETPLFRRKELLNIYFRSWSSTTLKRNENYKRKQMIRPRLLRSYLYHQTKQFRADFYHVWSSIFKMLDYTLVSTKEEAVRREDVMGKYYQIVKAISPAYGLLSRCFMRPMRRYLLLVLNG</sequence>
<gene>
    <name evidence="2" type="ORF">DY000_02009514</name>
</gene>
<evidence type="ECO:0000313" key="2">
    <source>
        <dbReference type="EMBL" id="KAF3543187.1"/>
    </source>
</evidence>